<evidence type="ECO:0000313" key="2">
    <source>
        <dbReference type="Proteomes" id="UP000256913"/>
    </source>
</evidence>
<keyword evidence="2" id="KW-1185">Reference proteome</keyword>
<dbReference type="OrthoDB" id="4773251at2"/>
<dbReference type="CDD" id="cd00586">
    <property type="entry name" value="4HBT"/>
    <property type="match status" value="1"/>
</dbReference>
<dbReference type="EMBL" id="QUMQ01000001">
    <property type="protein sequence ID" value="REF98340.1"/>
    <property type="molecule type" value="Genomic_DNA"/>
</dbReference>
<dbReference type="GO" id="GO:0016787">
    <property type="term" value="F:hydrolase activity"/>
    <property type="evidence" value="ECO:0007669"/>
    <property type="project" value="UniProtKB-KW"/>
</dbReference>
<accession>A0A3D9ZX51</accession>
<dbReference type="AlphaFoldDB" id="A0A3D9ZX51"/>
<proteinExistence type="predicted"/>
<gene>
    <name evidence="1" type="ORF">DFJ67_4357</name>
</gene>
<reference evidence="1 2" key="1">
    <citation type="submission" date="2018-08" db="EMBL/GenBank/DDBJ databases">
        <title>Sequencing the genomes of 1000 actinobacteria strains.</title>
        <authorList>
            <person name="Klenk H.-P."/>
        </authorList>
    </citation>
    <scope>NUCLEOTIDE SEQUENCE [LARGE SCALE GENOMIC DNA]</scope>
    <source>
        <strain evidence="1 2">DSM 44099</strain>
    </source>
</reference>
<dbReference type="Proteomes" id="UP000256913">
    <property type="component" value="Unassembled WGS sequence"/>
</dbReference>
<dbReference type="RefSeq" id="WP_116069640.1">
    <property type="nucleotide sequence ID" value="NZ_BONB01000083.1"/>
</dbReference>
<protein>
    <submittedName>
        <fullName evidence="1">4-hydroxybenzoyl-CoA thioesterase/acyl-CoA thioester hydrolase</fullName>
    </submittedName>
</protein>
<keyword evidence="1" id="KW-0378">Hydrolase</keyword>
<name>A0A3D9ZX51_9ACTN</name>
<comment type="caution">
    <text evidence="1">The sequence shown here is derived from an EMBL/GenBank/DDBJ whole genome shotgun (WGS) entry which is preliminary data.</text>
</comment>
<organism evidence="1 2">
    <name type="scientific">Asanoa ferruginea</name>
    <dbReference type="NCBI Taxonomy" id="53367"/>
    <lineage>
        <taxon>Bacteria</taxon>
        <taxon>Bacillati</taxon>
        <taxon>Actinomycetota</taxon>
        <taxon>Actinomycetes</taxon>
        <taxon>Micromonosporales</taxon>
        <taxon>Micromonosporaceae</taxon>
        <taxon>Asanoa</taxon>
    </lineage>
</organism>
<dbReference type="Pfam" id="PF13279">
    <property type="entry name" value="4HBT_2"/>
    <property type="match status" value="1"/>
</dbReference>
<dbReference type="InterPro" id="IPR029069">
    <property type="entry name" value="HotDog_dom_sf"/>
</dbReference>
<dbReference type="SUPFAM" id="SSF54637">
    <property type="entry name" value="Thioesterase/thiol ester dehydrase-isomerase"/>
    <property type="match status" value="1"/>
</dbReference>
<evidence type="ECO:0000313" key="1">
    <source>
        <dbReference type="EMBL" id="REF98340.1"/>
    </source>
</evidence>
<sequence length="138" mass="14802">MSDRVAAVRVTRLTYADCDPAGIVYYAAWFVAMERVLTEWFLGVGFRFDRMADELGGAVVTRSTWCEYLAPAAVYDEIAVELTVVKVGTTSYTLGFEMVRLGDAVVVARSGLVGVFVAGGRAAPLPLALRDALLGGMA</sequence>
<dbReference type="Gene3D" id="3.10.129.10">
    <property type="entry name" value="Hotdog Thioesterase"/>
    <property type="match status" value="1"/>
</dbReference>